<gene>
    <name evidence="6" type="ORF">JN12_02182</name>
</gene>
<evidence type="ECO:0000256" key="1">
    <source>
        <dbReference type="ARBA" id="ARBA00009437"/>
    </source>
</evidence>
<dbReference type="SUPFAM" id="SSF46785">
    <property type="entry name" value="Winged helix' DNA-binding domain"/>
    <property type="match status" value="1"/>
</dbReference>
<dbReference type="InterPro" id="IPR036390">
    <property type="entry name" value="WH_DNA-bd_sf"/>
</dbReference>
<keyword evidence="3" id="KW-0238">DNA-binding</keyword>
<comment type="caution">
    <text evidence="6">The sequence shown here is derived from an EMBL/GenBank/DDBJ whole genome shotgun (WGS) entry which is preliminary data.</text>
</comment>
<dbReference type="Pfam" id="PF03466">
    <property type="entry name" value="LysR_substrate"/>
    <property type="match status" value="1"/>
</dbReference>
<name>A0A562VM51_9BACT</name>
<dbReference type="EMBL" id="VLLN01000012">
    <property type="protein sequence ID" value="TWJ18965.1"/>
    <property type="molecule type" value="Genomic_DNA"/>
</dbReference>
<evidence type="ECO:0000256" key="2">
    <source>
        <dbReference type="ARBA" id="ARBA00023015"/>
    </source>
</evidence>
<dbReference type="OrthoDB" id="9808620at2"/>
<evidence type="ECO:0000313" key="6">
    <source>
        <dbReference type="EMBL" id="TWJ18965.1"/>
    </source>
</evidence>
<evidence type="ECO:0000256" key="3">
    <source>
        <dbReference type="ARBA" id="ARBA00023125"/>
    </source>
</evidence>
<reference evidence="6 7" key="1">
    <citation type="submission" date="2019-07" db="EMBL/GenBank/DDBJ databases">
        <title>Genomic Encyclopedia of Archaeal and Bacterial Type Strains, Phase II (KMG-II): from individual species to whole genera.</title>
        <authorList>
            <person name="Goeker M."/>
        </authorList>
    </citation>
    <scope>NUCLEOTIDE SEQUENCE [LARGE SCALE GENOMIC DNA]</scope>
    <source>
        <strain evidence="6 7">ATCC BAA-1139</strain>
    </source>
</reference>
<sequence length="308" mass="33162">MNFKQLEVFVAVAESRSFSKGADAACISQSTASQHIAALEESCGVRLLDRTGKGAVPTEAGKLLLQHGRKLLAVMKKTESAMARFVGGHEAELAVGGSTIPCTYLLPRIIRQLMVSAPTLVVRTRQGDSREVAQLLVREEVEVAVVGSLTDNDALTFEPLTKDSIRLVVGRQHPWYGVDRLTLDDLQTEPLVLREEGSGTGRAVQVALHEVGFDPGRMRVRAWMGSSEAVKQAVMLGIGASFLSDLSVLSELERGELSVVEISGVAIERMLYLAHRRGRDLSPAAKAFCAAARELLPPTGVVTTLPPL</sequence>
<evidence type="ECO:0000256" key="4">
    <source>
        <dbReference type="ARBA" id="ARBA00023163"/>
    </source>
</evidence>
<dbReference type="InterPro" id="IPR005119">
    <property type="entry name" value="LysR_subst-bd"/>
</dbReference>
<dbReference type="SUPFAM" id="SSF53850">
    <property type="entry name" value="Periplasmic binding protein-like II"/>
    <property type="match status" value="1"/>
</dbReference>
<dbReference type="RefSeq" id="WP_145022559.1">
    <property type="nucleotide sequence ID" value="NZ_VLLN01000012.1"/>
</dbReference>
<accession>A0A562VM51</accession>
<dbReference type="Pfam" id="PF00126">
    <property type="entry name" value="HTH_1"/>
    <property type="match status" value="1"/>
</dbReference>
<dbReference type="PANTHER" id="PTHR30126:SF91">
    <property type="entry name" value="LYSR FAMILY TRANSCRIPTIONAL REGULATOR"/>
    <property type="match status" value="1"/>
</dbReference>
<keyword evidence="7" id="KW-1185">Reference proteome</keyword>
<proteinExistence type="inferred from homology"/>
<dbReference type="PROSITE" id="PS50931">
    <property type="entry name" value="HTH_LYSR"/>
    <property type="match status" value="1"/>
</dbReference>
<dbReference type="AlphaFoldDB" id="A0A562VM51"/>
<dbReference type="NCBIfam" id="NF040786">
    <property type="entry name" value="LysR_Sec_metab"/>
    <property type="match status" value="1"/>
</dbReference>
<dbReference type="GO" id="GO:0000976">
    <property type="term" value="F:transcription cis-regulatory region binding"/>
    <property type="evidence" value="ECO:0007669"/>
    <property type="project" value="TreeGrafter"/>
</dbReference>
<dbReference type="Gene3D" id="1.10.10.10">
    <property type="entry name" value="Winged helix-like DNA-binding domain superfamily/Winged helix DNA-binding domain"/>
    <property type="match status" value="1"/>
</dbReference>
<feature type="domain" description="HTH lysR-type" evidence="5">
    <location>
        <begin position="1"/>
        <end position="58"/>
    </location>
</feature>
<protein>
    <submittedName>
        <fullName evidence="6">LysR family transcriptional regulator</fullName>
    </submittedName>
</protein>
<organism evidence="6 7">
    <name type="scientific">Geobacter argillaceus</name>
    <dbReference type="NCBI Taxonomy" id="345631"/>
    <lineage>
        <taxon>Bacteria</taxon>
        <taxon>Pseudomonadati</taxon>
        <taxon>Thermodesulfobacteriota</taxon>
        <taxon>Desulfuromonadia</taxon>
        <taxon>Geobacterales</taxon>
        <taxon>Geobacteraceae</taxon>
        <taxon>Geobacter</taxon>
    </lineage>
</organism>
<keyword evidence="2" id="KW-0805">Transcription regulation</keyword>
<dbReference type="Proteomes" id="UP000319449">
    <property type="component" value="Unassembled WGS sequence"/>
</dbReference>
<dbReference type="InterPro" id="IPR047788">
    <property type="entry name" value="LysR-like_Sec_metab"/>
</dbReference>
<evidence type="ECO:0000259" key="5">
    <source>
        <dbReference type="PROSITE" id="PS50931"/>
    </source>
</evidence>
<dbReference type="PANTHER" id="PTHR30126">
    <property type="entry name" value="HTH-TYPE TRANSCRIPTIONAL REGULATOR"/>
    <property type="match status" value="1"/>
</dbReference>
<dbReference type="FunFam" id="1.10.10.10:FF:000001">
    <property type="entry name" value="LysR family transcriptional regulator"/>
    <property type="match status" value="1"/>
</dbReference>
<dbReference type="InterPro" id="IPR036388">
    <property type="entry name" value="WH-like_DNA-bd_sf"/>
</dbReference>
<dbReference type="GO" id="GO:0003700">
    <property type="term" value="F:DNA-binding transcription factor activity"/>
    <property type="evidence" value="ECO:0007669"/>
    <property type="project" value="InterPro"/>
</dbReference>
<dbReference type="InterPro" id="IPR000847">
    <property type="entry name" value="LysR_HTH_N"/>
</dbReference>
<comment type="similarity">
    <text evidence="1">Belongs to the LysR transcriptional regulatory family.</text>
</comment>
<dbReference type="Gene3D" id="3.40.190.10">
    <property type="entry name" value="Periplasmic binding protein-like II"/>
    <property type="match status" value="2"/>
</dbReference>
<evidence type="ECO:0000313" key="7">
    <source>
        <dbReference type="Proteomes" id="UP000319449"/>
    </source>
</evidence>
<keyword evidence="4" id="KW-0804">Transcription</keyword>